<comment type="function">
    <text evidence="6">Decapping enzyme for NAD-capped RNAs: specifically hydrolyzes the nicotinamide adenine dinucleotide (NAD) cap from a subset of RNAs by removing the entire NAD moiety from the 5'-end of an NAD-capped RNA.</text>
</comment>
<dbReference type="GO" id="GO:0110155">
    <property type="term" value="P:NAD-cap decapping"/>
    <property type="evidence" value="ECO:0007669"/>
    <property type="project" value="TreeGrafter"/>
</dbReference>
<keyword evidence="6" id="KW-0378">Hydrolase</keyword>
<comment type="catalytic activity">
    <reaction evidence="5">
        <text>a 5'-end NAD(+)-phospho-ribonucleoside in mRNA + H2O = a 5'-end phospho-ribonucleoside in mRNA + NAD(+) + H(+)</text>
        <dbReference type="Rhea" id="RHEA:60880"/>
        <dbReference type="Rhea" id="RHEA-COMP:15692"/>
        <dbReference type="Rhea" id="RHEA-COMP:15698"/>
        <dbReference type="ChEBI" id="CHEBI:15377"/>
        <dbReference type="ChEBI" id="CHEBI:15378"/>
        <dbReference type="ChEBI" id="CHEBI:57540"/>
        <dbReference type="ChEBI" id="CHEBI:138282"/>
        <dbReference type="ChEBI" id="CHEBI:144029"/>
    </reaction>
    <physiologicalReaction direction="left-to-right" evidence="5">
        <dbReference type="Rhea" id="RHEA:60881"/>
    </physiologicalReaction>
</comment>
<feature type="domain" description="RAI1-like" evidence="8">
    <location>
        <begin position="137"/>
        <end position="424"/>
    </location>
</feature>
<keyword evidence="6" id="KW-0694">RNA-binding</keyword>
<dbReference type="GO" id="GO:0005634">
    <property type="term" value="C:nucleus"/>
    <property type="evidence" value="ECO:0007669"/>
    <property type="project" value="UniProtKB-SubCell"/>
</dbReference>
<organism evidence="9 10">
    <name type="scientific">Saccharomyces pastorianus</name>
    <name type="common">Lager yeast</name>
    <name type="synonym">Saccharomyces cerevisiae x Saccharomyces eubayanus</name>
    <dbReference type="NCBI Taxonomy" id="27292"/>
    <lineage>
        <taxon>Eukaryota</taxon>
        <taxon>Fungi</taxon>
        <taxon>Dikarya</taxon>
        <taxon>Ascomycota</taxon>
        <taxon>Saccharomycotina</taxon>
        <taxon>Saccharomycetes</taxon>
        <taxon>Saccharomycetales</taxon>
        <taxon>Saccharomycetaceae</taxon>
        <taxon>Saccharomyces</taxon>
    </lineage>
</organism>
<feature type="compositionally biased region" description="Low complexity" evidence="7">
    <location>
        <begin position="41"/>
        <end position="53"/>
    </location>
</feature>
<accession>A0A6C1DQH4</accession>
<protein>
    <recommendedName>
        <fullName evidence="6">Decapping nuclease</fullName>
        <ecNumber evidence="6">3.6.1.-</ecNumber>
    </recommendedName>
</protein>
<evidence type="ECO:0000256" key="4">
    <source>
        <dbReference type="ARBA" id="ARBA00044676"/>
    </source>
</evidence>
<evidence type="ECO:0000256" key="5">
    <source>
        <dbReference type="ARBA" id="ARBA00048124"/>
    </source>
</evidence>
<evidence type="ECO:0000313" key="9">
    <source>
        <dbReference type="EMBL" id="QID78870.1"/>
    </source>
</evidence>
<evidence type="ECO:0000313" key="10">
    <source>
        <dbReference type="Proteomes" id="UP000501346"/>
    </source>
</evidence>
<gene>
    <name evidence="9" type="primary">DXO1_1</name>
    <name evidence="9" type="ORF">GRS66_001099</name>
</gene>
<feature type="compositionally biased region" description="Basic and acidic residues" evidence="7">
    <location>
        <begin position="31"/>
        <end position="40"/>
    </location>
</feature>
<feature type="region of interest" description="Disordered" evidence="7">
    <location>
        <begin position="31"/>
        <end position="56"/>
    </location>
</feature>
<dbReference type="PANTHER" id="PTHR12395">
    <property type="entry name" value="DOM-3 RELATED"/>
    <property type="match status" value="1"/>
</dbReference>
<dbReference type="GO" id="GO:0000166">
    <property type="term" value="F:nucleotide binding"/>
    <property type="evidence" value="ECO:0007669"/>
    <property type="project" value="UniProtKB-KW"/>
</dbReference>
<dbReference type="GO" id="GO:0004518">
    <property type="term" value="F:nuclease activity"/>
    <property type="evidence" value="ECO:0007669"/>
    <property type="project" value="UniProtKB-KW"/>
</dbReference>
<reference evidence="9 10" key="1">
    <citation type="journal article" date="2019" name="BMC Genomics">
        <title>Chromosome level assembly and comparative genome analysis confirm lager-brewing yeasts originated from a single hybridization.</title>
        <authorList>
            <person name="Salazar A.N."/>
            <person name="Gorter de Vries A.R."/>
            <person name="van den Broek M."/>
            <person name="Brouwers N."/>
            <person name="de la Torre Cortes P."/>
            <person name="Kuijpers N.G.A."/>
            <person name="Daran J.G."/>
            <person name="Abeel T."/>
        </authorList>
    </citation>
    <scope>NUCLEOTIDE SEQUENCE [LARGE SCALE GENOMIC DNA]</scope>
    <source>
        <strain evidence="9 10">CBS 1483</strain>
    </source>
</reference>
<evidence type="ECO:0000259" key="8">
    <source>
        <dbReference type="Pfam" id="PF08652"/>
    </source>
</evidence>
<dbReference type="GO" id="GO:0005829">
    <property type="term" value="C:cytosol"/>
    <property type="evidence" value="ECO:0007669"/>
    <property type="project" value="TreeGrafter"/>
</dbReference>
<dbReference type="EMBL" id="CP048985">
    <property type="protein sequence ID" value="QID78870.1"/>
    <property type="molecule type" value="Genomic_DNA"/>
</dbReference>
<name>A0A6C1DQH4_SACPS</name>
<dbReference type="GO" id="GO:0046872">
    <property type="term" value="F:metal ion binding"/>
    <property type="evidence" value="ECO:0007669"/>
    <property type="project" value="UniProtKB-KW"/>
</dbReference>
<dbReference type="InterPro" id="IPR039039">
    <property type="entry name" value="RAI1-like_fam"/>
</dbReference>
<comment type="cofactor">
    <cofactor evidence="1 6">
        <name>a divalent metal cation</name>
        <dbReference type="ChEBI" id="CHEBI:60240"/>
    </cofactor>
</comment>
<keyword evidence="3 6" id="KW-0540">Nuclease</keyword>
<dbReference type="InterPro" id="IPR013961">
    <property type="entry name" value="RAI1"/>
</dbReference>
<proteinExistence type="inferred from homology"/>
<dbReference type="GO" id="GO:0000956">
    <property type="term" value="P:nuclear-transcribed mRNA catabolic process"/>
    <property type="evidence" value="ECO:0007669"/>
    <property type="project" value="TreeGrafter"/>
</dbReference>
<sequence length="442" mass="50512">MSTEQDAVLGLAKDLEGINLLTVPNLERGHQSKLCKEKTTSDSSSSRKPSQQRDNYRKRRPKLICIPYTSFLHTGMHNFLTKPPRDIFHESKEVALFTNGRAYTILRKDLIPNLKESIAELYESSLLEAKKRKVPYLGHDLFANIDEFVPMTISELDSVSPCFSYIENWILDNPGKDFKIGKKFTVVTTRHHIVDLTMHLFNRRNRQTSLIVTYMGAGLLSFCRNAKNDSQMSKEGIYSNDPNMKKNCYSGFEFENWVTENSKVADLTGSKCPIFFLVESKLSEEIGLLIRCEMDAFNPVSETNTELKCFAPLSMHNSNHRRKLLKTWVQTGLLPNSDIMIGLRDSHSGQLLDIQWYSRDLLCKKFNHPGLPTNKKELNYNAQIAVEWCHYCIEAICKLVEANISDYSSTKPESFEIGIDTNNAIVITELKTTPRNVELFGM</sequence>
<comment type="subcellular location">
    <subcellularLocation>
        <location evidence="6">Nucleus</location>
    </subcellularLocation>
</comment>
<dbReference type="EC" id="3.6.1.-" evidence="6"/>
<keyword evidence="6" id="KW-0539">Nucleus</keyword>
<keyword evidence="10" id="KW-1185">Reference proteome</keyword>
<dbReference type="AlphaFoldDB" id="A0A6C1DQH4"/>
<comment type="similarity">
    <text evidence="2 6">Belongs to the DXO/Dom3Z family.</text>
</comment>
<evidence type="ECO:0000256" key="6">
    <source>
        <dbReference type="RuleBase" id="RU367113"/>
    </source>
</evidence>
<keyword evidence="6" id="KW-0547">Nucleotide-binding</keyword>
<evidence type="ECO:0000256" key="1">
    <source>
        <dbReference type="ARBA" id="ARBA00001968"/>
    </source>
</evidence>
<dbReference type="Pfam" id="PF08652">
    <property type="entry name" value="RAI1"/>
    <property type="match status" value="1"/>
</dbReference>
<evidence type="ECO:0000256" key="7">
    <source>
        <dbReference type="SAM" id="MobiDB-lite"/>
    </source>
</evidence>
<dbReference type="OrthoDB" id="5853397at2759"/>
<dbReference type="GO" id="GO:0034353">
    <property type="term" value="F:mRNA 5'-diphosphatase activity"/>
    <property type="evidence" value="ECO:0007669"/>
    <property type="project" value="TreeGrafter"/>
</dbReference>
<dbReference type="PANTHER" id="PTHR12395:SF25">
    <property type="entry name" value="DECAPPING AND EXORIBONUCLEASE PROTEIN 1"/>
    <property type="match status" value="1"/>
</dbReference>
<evidence type="ECO:0000256" key="2">
    <source>
        <dbReference type="ARBA" id="ARBA00006562"/>
    </source>
</evidence>
<dbReference type="Proteomes" id="UP000501346">
    <property type="component" value="Chromosome ScIV"/>
</dbReference>
<comment type="catalytic activity">
    <reaction evidence="4">
        <text>a 5'-end (N(7)-methyl 5'-triphosphoguanosine)-ribonucleoside-ribonucleotide in mRNA + H2O = a (N(7)-methyl 5'-triphosphoguanosine)-nucleoside + a 5'-end phospho-ribonucleoside in mRNA + H(+)</text>
        <dbReference type="Rhea" id="RHEA:66928"/>
        <dbReference type="Rhea" id="RHEA-COMP:15692"/>
        <dbReference type="Rhea" id="RHEA-COMP:17313"/>
        <dbReference type="ChEBI" id="CHEBI:15377"/>
        <dbReference type="ChEBI" id="CHEBI:15378"/>
        <dbReference type="ChEBI" id="CHEBI:138282"/>
        <dbReference type="ChEBI" id="CHEBI:172876"/>
        <dbReference type="ChEBI" id="CHEBI:172877"/>
    </reaction>
    <physiologicalReaction direction="left-to-right" evidence="4">
        <dbReference type="Rhea" id="RHEA:66929"/>
    </physiologicalReaction>
</comment>
<dbReference type="GO" id="GO:0003723">
    <property type="term" value="F:RNA binding"/>
    <property type="evidence" value="ECO:0007669"/>
    <property type="project" value="UniProtKB-KW"/>
</dbReference>
<keyword evidence="6" id="KW-0479">Metal-binding</keyword>
<evidence type="ECO:0000256" key="3">
    <source>
        <dbReference type="ARBA" id="ARBA00022722"/>
    </source>
</evidence>